<evidence type="ECO:0000256" key="4">
    <source>
        <dbReference type="ARBA" id="ARBA00022525"/>
    </source>
</evidence>
<gene>
    <name evidence="8" type="ORF">DEO72_LG3g2780</name>
</gene>
<keyword evidence="9" id="KW-1185">Reference proteome</keyword>
<dbReference type="GO" id="GO:0010052">
    <property type="term" value="P:guard cell differentiation"/>
    <property type="evidence" value="ECO:0007669"/>
    <property type="project" value="UniProtKB-UniRule"/>
</dbReference>
<dbReference type="PANTHER" id="PTHR33109:SF4">
    <property type="entry name" value="EPIDERMAL PATTERNING FACTOR-LIKE PROTEIN 6"/>
    <property type="match status" value="1"/>
</dbReference>
<comment type="function">
    <text evidence="7">Controls stomatal patterning.</text>
</comment>
<dbReference type="EMBL" id="CP039347">
    <property type="protein sequence ID" value="QCD88238.1"/>
    <property type="molecule type" value="Genomic_DNA"/>
</dbReference>
<organism evidence="8 9">
    <name type="scientific">Vigna unguiculata</name>
    <name type="common">Cowpea</name>
    <dbReference type="NCBI Taxonomy" id="3917"/>
    <lineage>
        <taxon>Eukaryota</taxon>
        <taxon>Viridiplantae</taxon>
        <taxon>Streptophyta</taxon>
        <taxon>Embryophyta</taxon>
        <taxon>Tracheophyta</taxon>
        <taxon>Spermatophyta</taxon>
        <taxon>Magnoliopsida</taxon>
        <taxon>eudicotyledons</taxon>
        <taxon>Gunneridae</taxon>
        <taxon>Pentapetalae</taxon>
        <taxon>rosids</taxon>
        <taxon>fabids</taxon>
        <taxon>Fabales</taxon>
        <taxon>Fabaceae</taxon>
        <taxon>Papilionoideae</taxon>
        <taxon>50 kb inversion clade</taxon>
        <taxon>NPAAA clade</taxon>
        <taxon>indigoferoid/millettioid clade</taxon>
        <taxon>Phaseoleae</taxon>
        <taxon>Vigna</taxon>
    </lineage>
</organism>
<proteinExistence type="inferred from homology"/>
<comment type="subcellular location">
    <subcellularLocation>
        <location evidence="1 7">Secreted</location>
    </subcellularLocation>
</comment>
<feature type="chain" id="PRO_5027152447" description="Epidermal patterning factor-like protein" evidence="7">
    <location>
        <begin position="27"/>
        <end position="111"/>
    </location>
</feature>
<evidence type="ECO:0000256" key="2">
    <source>
        <dbReference type="ARBA" id="ARBA00008127"/>
    </source>
</evidence>
<evidence type="ECO:0000313" key="8">
    <source>
        <dbReference type="EMBL" id="QCD88238.1"/>
    </source>
</evidence>
<dbReference type="Pfam" id="PF17181">
    <property type="entry name" value="EPF"/>
    <property type="match status" value="1"/>
</dbReference>
<dbReference type="GO" id="GO:0005576">
    <property type="term" value="C:extracellular region"/>
    <property type="evidence" value="ECO:0007669"/>
    <property type="project" value="UniProtKB-SubCell"/>
</dbReference>
<comment type="similarity">
    <text evidence="2 7">Belongs to the plant cysteine rich small secretory peptide family. Epidermal patterning factor subfamily.</text>
</comment>
<evidence type="ECO:0000256" key="6">
    <source>
        <dbReference type="ARBA" id="ARBA00023157"/>
    </source>
</evidence>
<feature type="signal peptide" evidence="7">
    <location>
        <begin position="1"/>
        <end position="26"/>
    </location>
</feature>
<accession>A0A4D6LIA2</accession>
<sequence>MLNESSVCRNVFFLFLFCSLMFSSRAAFSKDSEVGESLVSSRSEVKRVLKGLPHPPRCIRKCERCLPCTPVLVALPPPTAQRSVIASGGPGDYVPQVWKCTCGGRYYNPYD</sequence>
<evidence type="ECO:0000256" key="7">
    <source>
        <dbReference type="RuleBase" id="RU367102"/>
    </source>
</evidence>
<dbReference type="InterPro" id="IPR039455">
    <property type="entry name" value="EPFL"/>
</dbReference>
<dbReference type="PANTHER" id="PTHR33109">
    <property type="entry name" value="EPIDERMAL PATTERNING FACTOR-LIKE PROTEIN 4"/>
    <property type="match status" value="1"/>
</dbReference>
<dbReference type="Proteomes" id="UP000501690">
    <property type="component" value="Linkage Group LG3"/>
</dbReference>
<name>A0A4D6LIA2_VIGUN</name>
<protein>
    <recommendedName>
        <fullName evidence="7">Epidermal patterning factor-like protein</fullName>
    </recommendedName>
</protein>
<evidence type="ECO:0000256" key="1">
    <source>
        <dbReference type="ARBA" id="ARBA00004613"/>
    </source>
</evidence>
<evidence type="ECO:0000256" key="3">
    <source>
        <dbReference type="ARBA" id="ARBA00022473"/>
    </source>
</evidence>
<keyword evidence="5 7" id="KW-0732">Signal</keyword>
<keyword evidence="4 7" id="KW-0964">Secreted</keyword>
<keyword evidence="6" id="KW-1015">Disulfide bond</keyword>
<keyword evidence="3 7" id="KW-0217">Developmental protein</keyword>
<evidence type="ECO:0000256" key="5">
    <source>
        <dbReference type="ARBA" id="ARBA00022729"/>
    </source>
</evidence>
<reference evidence="8 9" key="1">
    <citation type="submission" date="2019-04" db="EMBL/GenBank/DDBJ databases">
        <title>An improved genome assembly and genetic linkage map for asparagus bean, Vigna unguiculata ssp. sesquipedialis.</title>
        <authorList>
            <person name="Xia Q."/>
            <person name="Zhang R."/>
            <person name="Dong Y."/>
        </authorList>
    </citation>
    <scope>NUCLEOTIDE SEQUENCE [LARGE SCALE GENOMIC DNA]</scope>
    <source>
        <tissue evidence="8">Leaf</tissue>
    </source>
</reference>
<dbReference type="AlphaFoldDB" id="A0A4D6LIA2"/>
<evidence type="ECO:0000313" key="9">
    <source>
        <dbReference type="Proteomes" id="UP000501690"/>
    </source>
</evidence>